<sequence>MATKLKRTLKTSSTLVTILRFLVFMTILTTTSTAQSLNHVGDDCHNSTQQPLTTAYQTNLNNTLSWLTSDASTSKGYNHTTMGNGTDDVIYGLYDCRGDVTGAFCQFCVSTAASQLLQICPNRSSAIIWYNFCILRYSNQDFFGNLTISPSWQILGQKNITDPQEPQEAQNFMQSLIRKATVDTNLLYAMGSFSLSDGEKRYGLMQCSRDINSSQCKQCLEAMLDKVPQCCETKLGWQVLAPSCLMMYDDNMFYLITAQTNETISPSPLPNPANVESTSKSKTSIIVVVCVLVAVALLSCCIYYLWQRNRSIKDGLVSEIAPLSLHDNVQRGDSLNSDLPTIPLIWIRGSTNNFSEECKLGEGGFGPVYKGSLQDGTEVAVKRLSKTSGQGLEEFKNEVIFIAKLQHRNLVKLLGCCIEESEKLLVYEYMPNSSLDFHLFKEEKQKQLDWKLRLSIINGIARGLLYLHEDSRLRVIHRDLKASNVLLDQEMNPKISDFGLARAFEKGQSEENTRRVMGTYGYMAPEYAMEGLYSVKSDVFSFGVLLLEIICGKRNSGFYLSEHGQSLLLYSWRLWNEGKSLELLDPTLGKTYIANEVMKCIHIGLLCVQEDAVDRPTMSSVVVMLASDTMALPNPKHPAFSVGKQVKEEESTSKTSKGPSVNEVTVSNVLPR</sequence>
<evidence type="ECO:0000256" key="5">
    <source>
        <dbReference type="ARBA" id="ARBA00022692"/>
    </source>
</evidence>
<dbReference type="SMART" id="SM00220">
    <property type="entry name" value="S_TKc"/>
    <property type="match status" value="1"/>
</dbReference>
<keyword evidence="3" id="KW-0723">Serine/threonine-protein kinase</keyword>
<feature type="transmembrane region" description="Helical" evidence="19">
    <location>
        <begin position="285"/>
        <end position="306"/>
    </location>
</feature>
<dbReference type="CDD" id="cd14066">
    <property type="entry name" value="STKc_IRAK"/>
    <property type="match status" value="1"/>
</dbReference>
<keyword evidence="8" id="KW-0547">Nucleotide-binding</keyword>
<dbReference type="PANTHER" id="PTHR27002:SF518">
    <property type="entry name" value="PROTEIN KINASE DOMAIN"/>
    <property type="match status" value="1"/>
</dbReference>
<feature type="compositionally biased region" description="Polar residues" evidence="18">
    <location>
        <begin position="653"/>
        <end position="672"/>
    </location>
</feature>
<reference evidence="22 23" key="1">
    <citation type="submission" date="2024-01" db="EMBL/GenBank/DDBJ databases">
        <title>The genomes of 5 underutilized Papilionoideae crops provide insights into root nodulation and disease resistanc.</title>
        <authorList>
            <person name="Yuan L."/>
        </authorList>
    </citation>
    <scope>NUCLEOTIDE SEQUENCE [LARGE SCALE GENOMIC DNA]</scope>
    <source>
        <strain evidence="22">ZHUSHIDOU_FW_LH</strain>
        <tissue evidence="22">Leaf</tissue>
    </source>
</reference>
<proteinExistence type="predicted"/>
<comment type="subcellular location">
    <subcellularLocation>
        <location evidence="1">Membrane</location>
        <topology evidence="1">Single-pass membrane protein</topology>
    </subcellularLocation>
</comment>
<evidence type="ECO:0000256" key="11">
    <source>
        <dbReference type="ARBA" id="ARBA00022989"/>
    </source>
</evidence>
<dbReference type="InterPro" id="IPR001245">
    <property type="entry name" value="Ser-Thr/Tyr_kinase_cat_dom"/>
</dbReference>
<dbReference type="PANTHER" id="PTHR27002">
    <property type="entry name" value="RECEPTOR-LIKE SERINE/THREONINE-PROTEIN KINASE SD1-8"/>
    <property type="match status" value="1"/>
</dbReference>
<keyword evidence="23" id="KW-1185">Reference proteome</keyword>
<dbReference type="Proteomes" id="UP001372338">
    <property type="component" value="Unassembled WGS sequence"/>
</dbReference>
<dbReference type="Pfam" id="PF01657">
    <property type="entry name" value="Stress-antifung"/>
    <property type="match status" value="2"/>
</dbReference>
<dbReference type="Gene3D" id="3.30.200.20">
    <property type="entry name" value="Phosphorylase Kinase, domain 1"/>
    <property type="match status" value="1"/>
</dbReference>
<dbReference type="InterPro" id="IPR021820">
    <property type="entry name" value="S-locus_recpt_kinase_C"/>
</dbReference>
<evidence type="ECO:0000256" key="1">
    <source>
        <dbReference type="ARBA" id="ARBA00004167"/>
    </source>
</evidence>
<dbReference type="PROSITE" id="PS00108">
    <property type="entry name" value="PROTEIN_KINASE_ST"/>
    <property type="match status" value="1"/>
</dbReference>
<dbReference type="InterPro" id="IPR011009">
    <property type="entry name" value="Kinase-like_dom_sf"/>
</dbReference>
<dbReference type="FunFam" id="3.30.430.20:FF:000009">
    <property type="entry name" value="Cysteine-rich receptor-like protein kinase 28"/>
    <property type="match status" value="1"/>
</dbReference>
<keyword evidence="11 19" id="KW-1133">Transmembrane helix</keyword>
<dbReference type="FunFam" id="3.30.430.20:FF:000016">
    <property type="entry name" value="Cysteine-rich receptor-like protein kinase 10"/>
    <property type="match status" value="1"/>
</dbReference>
<dbReference type="PROSITE" id="PS51473">
    <property type="entry name" value="GNK2"/>
    <property type="match status" value="2"/>
</dbReference>
<accession>A0AAN9I0Y2</accession>
<evidence type="ECO:0000256" key="8">
    <source>
        <dbReference type="ARBA" id="ARBA00022741"/>
    </source>
</evidence>
<evidence type="ECO:0000256" key="18">
    <source>
        <dbReference type="SAM" id="MobiDB-lite"/>
    </source>
</evidence>
<keyword evidence="10" id="KW-0067">ATP-binding</keyword>
<keyword evidence="4" id="KW-0808">Transferase</keyword>
<evidence type="ECO:0000256" key="9">
    <source>
        <dbReference type="ARBA" id="ARBA00022777"/>
    </source>
</evidence>
<organism evidence="22 23">
    <name type="scientific">Crotalaria pallida</name>
    <name type="common">Smooth rattlebox</name>
    <name type="synonym">Crotalaria striata</name>
    <dbReference type="NCBI Taxonomy" id="3830"/>
    <lineage>
        <taxon>Eukaryota</taxon>
        <taxon>Viridiplantae</taxon>
        <taxon>Streptophyta</taxon>
        <taxon>Embryophyta</taxon>
        <taxon>Tracheophyta</taxon>
        <taxon>Spermatophyta</taxon>
        <taxon>Magnoliopsida</taxon>
        <taxon>eudicotyledons</taxon>
        <taxon>Gunneridae</taxon>
        <taxon>Pentapetalae</taxon>
        <taxon>rosids</taxon>
        <taxon>fabids</taxon>
        <taxon>Fabales</taxon>
        <taxon>Fabaceae</taxon>
        <taxon>Papilionoideae</taxon>
        <taxon>50 kb inversion clade</taxon>
        <taxon>genistoids sensu lato</taxon>
        <taxon>core genistoids</taxon>
        <taxon>Crotalarieae</taxon>
        <taxon>Crotalaria</taxon>
    </lineage>
</organism>
<dbReference type="InterPro" id="IPR000719">
    <property type="entry name" value="Prot_kinase_dom"/>
</dbReference>
<evidence type="ECO:0000256" key="17">
    <source>
        <dbReference type="ARBA" id="ARBA00048679"/>
    </source>
</evidence>
<feature type="region of interest" description="Disordered" evidence="18">
    <location>
        <begin position="635"/>
        <end position="672"/>
    </location>
</feature>
<comment type="caution">
    <text evidence="22">The sequence shown here is derived from an EMBL/GenBank/DDBJ whole genome shotgun (WGS) entry which is preliminary data.</text>
</comment>
<evidence type="ECO:0000256" key="12">
    <source>
        <dbReference type="ARBA" id="ARBA00023136"/>
    </source>
</evidence>
<dbReference type="GO" id="GO:0005524">
    <property type="term" value="F:ATP binding"/>
    <property type="evidence" value="ECO:0007669"/>
    <property type="project" value="UniProtKB-KW"/>
</dbReference>
<dbReference type="AlphaFoldDB" id="A0AAN9I0Y2"/>
<dbReference type="EMBL" id="JAYWIO010000005">
    <property type="protein sequence ID" value="KAK7259660.1"/>
    <property type="molecule type" value="Genomic_DNA"/>
</dbReference>
<feature type="domain" description="Protein kinase" evidence="20">
    <location>
        <begin position="354"/>
        <end position="640"/>
    </location>
</feature>
<comment type="catalytic activity">
    <reaction evidence="16">
        <text>L-threonyl-[protein] + ATP = O-phospho-L-threonyl-[protein] + ADP + H(+)</text>
        <dbReference type="Rhea" id="RHEA:46608"/>
        <dbReference type="Rhea" id="RHEA-COMP:11060"/>
        <dbReference type="Rhea" id="RHEA-COMP:11605"/>
        <dbReference type="ChEBI" id="CHEBI:15378"/>
        <dbReference type="ChEBI" id="CHEBI:30013"/>
        <dbReference type="ChEBI" id="CHEBI:30616"/>
        <dbReference type="ChEBI" id="CHEBI:61977"/>
        <dbReference type="ChEBI" id="CHEBI:456216"/>
        <dbReference type="EC" id="2.7.11.1"/>
    </reaction>
</comment>
<dbReference type="Gene3D" id="3.30.430.20">
    <property type="entry name" value="Gnk2 domain, C-X8-C-X2-C motif"/>
    <property type="match status" value="2"/>
</dbReference>
<comment type="catalytic activity">
    <reaction evidence="17">
        <text>L-seryl-[protein] + ATP = O-phospho-L-seryl-[protein] + ADP + H(+)</text>
        <dbReference type="Rhea" id="RHEA:17989"/>
        <dbReference type="Rhea" id="RHEA-COMP:9863"/>
        <dbReference type="Rhea" id="RHEA-COMP:11604"/>
        <dbReference type="ChEBI" id="CHEBI:15378"/>
        <dbReference type="ChEBI" id="CHEBI:29999"/>
        <dbReference type="ChEBI" id="CHEBI:30616"/>
        <dbReference type="ChEBI" id="CHEBI:83421"/>
        <dbReference type="ChEBI" id="CHEBI:456216"/>
        <dbReference type="EC" id="2.7.11.1"/>
    </reaction>
</comment>
<dbReference type="InterPro" id="IPR002902">
    <property type="entry name" value="GNK2"/>
</dbReference>
<keyword evidence="6" id="KW-0732">Signal</keyword>
<dbReference type="GO" id="GO:0004674">
    <property type="term" value="F:protein serine/threonine kinase activity"/>
    <property type="evidence" value="ECO:0007669"/>
    <property type="project" value="UniProtKB-KW"/>
</dbReference>
<feature type="domain" description="Gnk2-homologous" evidence="21">
    <location>
        <begin position="148"/>
        <end position="253"/>
    </location>
</feature>
<evidence type="ECO:0000256" key="2">
    <source>
        <dbReference type="ARBA" id="ARBA00012513"/>
    </source>
</evidence>
<keyword evidence="5 19" id="KW-0812">Transmembrane</keyword>
<name>A0AAN9I0Y2_CROPI</name>
<protein>
    <recommendedName>
        <fullName evidence="2">non-specific serine/threonine protein kinase</fullName>
        <ecNumber evidence="2">2.7.11.1</ecNumber>
    </recommendedName>
</protein>
<gene>
    <name evidence="22" type="ORF">RIF29_25272</name>
</gene>
<dbReference type="EC" id="2.7.11.1" evidence="2"/>
<evidence type="ECO:0000256" key="6">
    <source>
        <dbReference type="ARBA" id="ARBA00022729"/>
    </source>
</evidence>
<dbReference type="InterPro" id="IPR038408">
    <property type="entry name" value="GNK2_sf"/>
</dbReference>
<evidence type="ECO:0000259" key="20">
    <source>
        <dbReference type="PROSITE" id="PS50011"/>
    </source>
</evidence>
<keyword evidence="14" id="KW-0675">Receptor</keyword>
<feature type="domain" description="Gnk2-homologous" evidence="21">
    <location>
        <begin position="38"/>
        <end position="142"/>
    </location>
</feature>
<keyword evidence="7" id="KW-0677">Repeat</keyword>
<dbReference type="PROSITE" id="PS50011">
    <property type="entry name" value="PROTEIN_KINASE_DOM"/>
    <property type="match status" value="1"/>
</dbReference>
<dbReference type="Pfam" id="PF11883">
    <property type="entry name" value="DUF3403"/>
    <property type="match status" value="1"/>
</dbReference>
<evidence type="ECO:0000259" key="21">
    <source>
        <dbReference type="PROSITE" id="PS51473"/>
    </source>
</evidence>
<evidence type="ECO:0000313" key="23">
    <source>
        <dbReference type="Proteomes" id="UP001372338"/>
    </source>
</evidence>
<dbReference type="Pfam" id="PF07714">
    <property type="entry name" value="PK_Tyr_Ser-Thr"/>
    <property type="match status" value="1"/>
</dbReference>
<evidence type="ECO:0000256" key="13">
    <source>
        <dbReference type="ARBA" id="ARBA00023157"/>
    </source>
</evidence>
<dbReference type="FunFam" id="1.10.510.10:FF:000467">
    <property type="entry name" value="Liguleless narrow1"/>
    <property type="match status" value="1"/>
</dbReference>
<evidence type="ECO:0000256" key="10">
    <source>
        <dbReference type="ARBA" id="ARBA00022840"/>
    </source>
</evidence>
<evidence type="ECO:0000256" key="16">
    <source>
        <dbReference type="ARBA" id="ARBA00047899"/>
    </source>
</evidence>
<dbReference type="Gene3D" id="1.10.510.10">
    <property type="entry name" value="Transferase(Phosphotransferase) domain 1"/>
    <property type="match status" value="1"/>
</dbReference>
<evidence type="ECO:0000313" key="22">
    <source>
        <dbReference type="EMBL" id="KAK7259660.1"/>
    </source>
</evidence>
<dbReference type="GO" id="GO:0005886">
    <property type="term" value="C:plasma membrane"/>
    <property type="evidence" value="ECO:0007669"/>
    <property type="project" value="TreeGrafter"/>
</dbReference>
<evidence type="ECO:0000256" key="4">
    <source>
        <dbReference type="ARBA" id="ARBA00022679"/>
    </source>
</evidence>
<keyword evidence="13" id="KW-1015">Disulfide bond</keyword>
<dbReference type="SUPFAM" id="SSF56112">
    <property type="entry name" value="Protein kinase-like (PK-like)"/>
    <property type="match status" value="1"/>
</dbReference>
<keyword evidence="12 19" id="KW-0472">Membrane</keyword>
<dbReference type="CDD" id="cd23509">
    <property type="entry name" value="Gnk2-like"/>
    <property type="match status" value="2"/>
</dbReference>
<evidence type="ECO:0000256" key="19">
    <source>
        <dbReference type="SAM" id="Phobius"/>
    </source>
</evidence>
<evidence type="ECO:0000256" key="14">
    <source>
        <dbReference type="ARBA" id="ARBA00023170"/>
    </source>
</evidence>
<keyword evidence="9" id="KW-0418">Kinase</keyword>
<keyword evidence="15" id="KW-0325">Glycoprotein</keyword>
<evidence type="ECO:0000256" key="7">
    <source>
        <dbReference type="ARBA" id="ARBA00022737"/>
    </source>
</evidence>
<evidence type="ECO:0000256" key="3">
    <source>
        <dbReference type="ARBA" id="ARBA00022527"/>
    </source>
</evidence>
<dbReference type="FunFam" id="3.30.200.20:FF:000195">
    <property type="entry name" value="G-type lectin S-receptor-like serine/threonine-protein kinase"/>
    <property type="match status" value="1"/>
</dbReference>
<dbReference type="InterPro" id="IPR008271">
    <property type="entry name" value="Ser/Thr_kinase_AS"/>
</dbReference>
<evidence type="ECO:0000256" key="15">
    <source>
        <dbReference type="ARBA" id="ARBA00023180"/>
    </source>
</evidence>